<evidence type="ECO:0000313" key="1">
    <source>
        <dbReference type="EMBL" id="AKY02084.1"/>
    </source>
</evidence>
<accession>A0A0K1Y524</accession>
<organism evidence="1 2">
    <name type="scientific">Klebsiella phage JD18</name>
    <dbReference type="NCBI Taxonomy" id="1698360"/>
    <lineage>
        <taxon>Viruses</taxon>
        <taxon>Duplodnaviria</taxon>
        <taxon>Heunggongvirae</taxon>
        <taxon>Uroviricota</taxon>
        <taxon>Caudoviricetes</taxon>
        <taxon>Pantevenvirales</taxon>
        <taxon>Straboviridae</taxon>
        <taxon>Tevenvirinae</taxon>
        <taxon>Jiaodavirus</taxon>
        <taxon>Jiaodavirus jd18</taxon>
    </lineage>
</organism>
<keyword evidence="2" id="KW-1185">Reference proteome</keyword>
<evidence type="ECO:0000313" key="2">
    <source>
        <dbReference type="Proteomes" id="UP000204179"/>
    </source>
</evidence>
<name>A0A0K1Y524_9CAUD</name>
<dbReference type="Proteomes" id="UP000204179">
    <property type="component" value="Segment"/>
</dbReference>
<dbReference type="RefSeq" id="YP_009190794.1">
    <property type="nucleotide sequence ID" value="NC_028686.1"/>
</dbReference>
<gene>
    <name evidence="1" type="ORF">JD18_213</name>
</gene>
<dbReference type="KEGG" id="vg:26518628"/>
<protein>
    <submittedName>
        <fullName evidence="1">Uncharacterized protein</fullName>
    </submittedName>
</protein>
<dbReference type="GeneID" id="26518628"/>
<reference evidence="1 2" key="1">
    <citation type="submission" date="2015-07" db="EMBL/GenBank/DDBJ databases">
        <title>Isolation and characterization of JD18-a novel lytic bacteriophage for Klebsiella pneumoniae.</title>
        <authorList>
            <person name="Fan J."/>
            <person name="Zhang X."/>
            <person name="Guo X."/>
            <person name="He P."/>
            <person name="Zhang Y."/>
        </authorList>
    </citation>
    <scope>NUCLEOTIDE SEQUENCE [LARGE SCALE GENOMIC DNA]</scope>
</reference>
<sequence length="161" mass="18468">MEPSHLHTYFVKDASHLLSIKKTQLRNMLAVGSCQLTPLVKKAIAVPENISNGYVYTVRVSVPGALKERVFELNDQTRISFDVWFKLFMAEFMYPDFLEFVQRKEALKEAISELEDASIEFGKALQFVESGGVEQDEVNNFLKKHGKRRSLAHRNLSKMVM</sequence>
<proteinExistence type="predicted"/>
<dbReference type="EMBL" id="KT239446">
    <property type="protein sequence ID" value="AKY02084.1"/>
    <property type="molecule type" value="Genomic_DNA"/>
</dbReference>